<organism evidence="1 2">
    <name type="scientific">Novosphingobium panipatense</name>
    <dbReference type="NCBI Taxonomy" id="428991"/>
    <lineage>
        <taxon>Bacteria</taxon>
        <taxon>Pseudomonadati</taxon>
        <taxon>Pseudomonadota</taxon>
        <taxon>Alphaproteobacteria</taxon>
        <taxon>Sphingomonadales</taxon>
        <taxon>Sphingomonadaceae</taxon>
        <taxon>Novosphingobium</taxon>
    </lineage>
</organism>
<keyword evidence="2" id="KW-1185">Reference proteome</keyword>
<dbReference type="Proteomes" id="UP001157910">
    <property type="component" value="Unassembled WGS sequence"/>
</dbReference>
<sequence>MEHAHALMPHIVFVPAQIRDMQRLQDLLQCRNADTARKGRWNDRQKLTRPQPHCPALWASEDAVTILDIANTLFWLLLNPLDELRLA</sequence>
<dbReference type="EMBL" id="FXUI01000026">
    <property type="protein sequence ID" value="SMP82644.1"/>
    <property type="molecule type" value="Genomic_DNA"/>
</dbReference>
<accession>A0ABY1QWR1</accession>
<evidence type="ECO:0000313" key="1">
    <source>
        <dbReference type="EMBL" id="SMP82644.1"/>
    </source>
</evidence>
<comment type="caution">
    <text evidence="1">The sequence shown here is derived from an EMBL/GenBank/DDBJ whole genome shotgun (WGS) entry which is preliminary data.</text>
</comment>
<protein>
    <submittedName>
        <fullName evidence="1">Uncharacterized protein</fullName>
    </submittedName>
</protein>
<gene>
    <name evidence="1" type="ORF">SAMN06296065_12611</name>
</gene>
<name>A0ABY1QWR1_9SPHN</name>
<evidence type="ECO:0000313" key="2">
    <source>
        <dbReference type="Proteomes" id="UP001157910"/>
    </source>
</evidence>
<reference evidence="1 2" key="1">
    <citation type="submission" date="2017-05" db="EMBL/GenBank/DDBJ databases">
        <authorList>
            <person name="Varghese N."/>
            <person name="Submissions S."/>
        </authorList>
    </citation>
    <scope>NUCLEOTIDE SEQUENCE [LARGE SCALE GENOMIC DNA]</scope>
    <source>
        <strain evidence="1 2">SM16</strain>
    </source>
</reference>
<proteinExistence type="predicted"/>